<dbReference type="EMBL" id="VSSQ01010252">
    <property type="protein sequence ID" value="MPM43834.1"/>
    <property type="molecule type" value="Genomic_DNA"/>
</dbReference>
<accession>A0A645A206</accession>
<evidence type="ECO:0000313" key="2">
    <source>
        <dbReference type="EMBL" id="MPM43834.1"/>
    </source>
</evidence>
<organism evidence="2">
    <name type="scientific">bioreactor metagenome</name>
    <dbReference type="NCBI Taxonomy" id="1076179"/>
    <lineage>
        <taxon>unclassified sequences</taxon>
        <taxon>metagenomes</taxon>
        <taxon>ecological metagenomes</taxon>
    </lineage>
</organism>
<evidence type="ECO:0000256" key="1">
    <source>
        <dbReference type="SAM" id="Phobius"/>
    </source>
</evidence>
<dbReference type="AlphaFoldDB" id="A0A645A206"/>
<gene>
    <name evidence="2" type="ORF">SDC9_90511</name>
</gene>
<keyword evidence="1" id="KW-0812">Transmembrane</keyword>
<comment type="caution">
    <text evidence="2">The sequence shown here is derived from an EMBL/GenBank/DDBJ whole genome shotgun (WGS) entry which is preliminary data.</text>
</comment>
<reference evidence="2" key="1">
    <citation type="submission" date="2019-08" db="EMBL/GenBank/DDBJ databases">
        <authorList>
            <person name="Kucharzyk K."/>
            <person name="Murdoch R.W."/>
            <person name="Higgins S."/>
            <person name="Loffler F."/>
        </authorList>
    </citation>
    <scope>NUCLEOTIDE SEQUENCE</scope>
</reference>
<proteinExistence type="predicted"/>
<name>A0A645A206_9ZZZZ</name>
<keyword evidence="1" id="KW-0472">Membrane</keyword>
<protein>
    <submittedName>
        <fullName evidence="2">Uncharacterized protein</fullName>
    </submittedName>
</protein>
<sequence length="77" mass="9065">MIGDLHTFRHLFIFRHDIIEPAKLVDCVQISRNAVLRKFHARFYCKRVHNSVMVAVLVTIDSNLGYSLTYISIYFFC</sequence>
<keyword evidence="1" id="KW-1133">Transmembrane helix</keyword>
<feature type="transmembrane region" description="Helical" evidence="1">
    <location>
        <begin position="52"/>
        <end position="76"/>
    </location>
</feature>